<proteinExistence type="predicted"/>
<reference evidence="2" key="1">
    <citation type="submission" date="2021-10" db="EMBL/GenBank/DDBJ databases">
        <title>Tropical sea cucumber genome reveals ecological adaptation and Cuvierian tubules defense mechanism.</title>
        <authorList>
            <person name="Chen T."/>
        </authorList>
    </citation>
    <scope>NUCLEOTIDE SEQUENCE</scope>
    <source>
        <strain evidence="2">Nanhai2018</strain>
        <tissue evidence="2">Muscle</tissue>
    </source>
</reference>
<feature type="region of interest" description="Disordered" evidence="1">
    <location>
        <begin position="42"/>
        <end position="66"/>
    </location>
</feature>
<organism evidence="2 3">
    <name type="scientific">Holothuria leucospilota</name>
    <name type="common">Black long sea cucumber</name>
    <name type="synonym">Mertensiothuria leucospilota</name>
    <dbReference type="NCBI Taxonomy" id="206669"/>
    <lineage>
        <taxon>Eukaryota</taxon>
        <taxon>Metazoa</taxon>
        <taxon>Echinodermata</taxon>
        <taxon>Eleutherozoa</taxon>
        <taxon>Echinozoa</taxon>
        <taxon>Holothuroidea</taxon>
        <taxon>Aspidochirotacea</taxon>
        <taxon>Aspidochirotida</taxon>
        <taxon>Holothuriidae</taxon>
        <taxon>Holothuria</taxon>
    </lineage>
</organism>
<protein>
    <submittedName>
        <fullName evidence="2">Uncharacterized protein</fullName>
    </submittedName>
</protein>
<dbReference type="AlphaFoldDB" id="A0A9Q1C8Z2"/>
<dbReference type="Proteomes" id="UP001152320">
    <property type="component" value="Chromosome 6"/>
</dbReference>
<evidence type="ECO:0000313" key="3">
    <source>
        <dbReference type="Proteomes" id="UP001152320"/>
    </source>
</evidence>
<evidence type="ECO:0000313" key="2">
    <source>
        <dbReference type="EMBL" id="KAJ8040206.1"/>
    </source>
</evidence>
<dbReference type="EMBL" id="JAIZAY010000006">
    <property type="protein sequence ID" value="KAJ8040206.1"/>
    <property type="molecule type" value="Genomic_DNA"/>
</dbReference>
<keyword evidence="3" id="KW-1185">Reference proteome</keyword>
<sequence>MNVTVIRIQAITFMGYLDQILHRGGLSGPSLRRTFTTLTVSPDIKREGKRKGKKRREREKKERRRG</sequence>
<gene>
    <name evidence="2" type="ORF">HOLleu_14435</name>
</gene>
<name>A0A9Q1C8Z2_HOLLE</name>
<accession>A0A9Q1C8Z2</accession>
<evidence type="ECO:0000256" key="1">
    <source>
        <dbReference type="SAM" id="MobiDB-lite"/>
    </source>
</evidence>
<feature type="compositionally biased region" description="Basic residues" evidence="1">
    <location>
        <begin position="47"/>
        <end position="66"/>
    </location>
</feature>
<comment type="caution">
    <text evidence="2">The sequence shown here is derived from an EMBL/GenBank/DDBJ whole genome shotgun (WGS) entry which is preliminary data.</text>
</comment>